<dbReference type="SUPFAM" id="SSF51197">
    <property type="entry name" value="Clavaminate synthase-like"/>
    <property type="match status" value="1"/>
</dbReference>
<evidence type="ECO:0000256" key="2">
    <source>
        <dbReference type="RuleBase" id="RU003682"/>
    </source>
</evidence>
<dbReference type="InterPro" id="IPR005123">
    <property type="entry name" value="Oxoglu/Fe-dep_dioxygenase_dom"/>
</dbReference>
<comment type="similarity">
    <text evidence="1 2">Belongs to the iron/ascorbate-dependent oxidoreductase family.</text>
</comment>
<evidence type="ECO:0000313" key="4">
    <source>
        <dbReference type="EMBL" id="KIW82416.1"/>
    </source>
</evidence>
<dbReference type="Pfam" id="PF03171">
    <property type="entry name" value="2OG-FeII_Oxy"/>
    <property type="match status" value="1"/>
</dbReference>
<dbReference type="HOGENOM" id="CLU_010119_6_3_1"/>
<accession>A0A0D2DX89</accession>
<dbReference type="InterPro" id="IPR027443">
    <property type="entry name" value="IPNS-like_sf"/>
</dbReference>
<keyword evidence="2" id="KW-0479">Metal-binding</keyword>
<dbReference type="STRING" id="1442368.A0A0D2DX89"/>
<dbReference type="OrthoDB" id="288590at2759"/>
<dbReference type="VEuPathDB" id="FungiDB:Z517_05443"/>
<organism evidence="4 5">
    <name type="scientific">Fonsecaea pedrosoi CBS 271.37</name>
    <dbReference type="NCBI Taxonomy" id="1442368"/>
    <lineage>
        <taxon>Eukaryota</taxon>
        <taxon>Fungi</taxon>
        <taxon>Dikarya</taxon>
        <taxon>Ascomycota</taxon>
        <taxon>Pezizomycotina</taxon>
        <taxon>Eurotiomycetes</taxon>
        <taxon>Chaetothyriomycetidae</taxon>
        <taxon>Chaetothyriales</taxon>
        <taxon>Herpotrichiellaceae</taxon>
        <taxon>Fonsecaea</taxon>
    </lineage>
</organism>
<dbReference type="GO" id="GO:0016491">
    <property type="term" value="F:oxidoreductase activity"/>
    <property type="evidence" value="ECO:0007669"/>
    <property type="project" value="UniProtKB-KW"/>
</dbReference>
<protein>
    <recommendedName>
        <fullName evidence="3">Fe2OG dioxygenase domain-containing protein</fullName>
    </recommendedName>
</protein>
<proteinExistence type="inferred from homology"/>
<dbReference type="RefSeq" id="XP_013286224.1">
    <property type="nucleotide sequence ID" value="XM_013430770.1"/>
</dbReference>
<dbReference type="EMBL" id="KN846971">
    <property type="protein sequence ID" value="KIW82416.1"/>
    <property type="molecule type" value="Genomic_DNA"/>
</dbReference>
<reference evidence="4 5" key="1">
    <citation type="submission" date="2015-01" db="EMBL/GenBank/DDBJ databases">
        <title>The Genome Sequence of Fonsecaea pedrosoi CBS 271.37.</title>
        <authorList>
            <consortium name="The Broad Institute Genomics Platform"/>
            <person name="Cuomo C."/>
            <person name="de Hoog S."/>
            <person name="Gorbushina A."/>
            <person name="Stielow B."/>
            <person name="Teixiera M."/>
            <person name="Abouelleil A."/>
            <person name="Chapman S.B."/>
            <person name="Priest M."/>
            <person name="Young S.K."/>
            <person name="Wortman J."/>
            <person name="Nusbaum C."/>
            <person name="Birren B."/>
        </authorList>
    </citation>
    <scope>NUCLEOTIDE SEQUENCE [LARGE SCALE GENOMIC DNA]</scope>
    <source>
        <strain evidence="4 5">CBS 271.37</strain>
    </source>
</reference>
<dbReference type="AlphaFoldDB" id="A0A0D2DX89"/>
<dbReference type="Pfam" id="PF14226">
    <property type="entry name" value="DIOX_N"/>
    <property type="match status" value="1"/>
</dbReference>
<keyword evidence="2" id="KW-0408">Iron</keyword>
<dbReference type="GO" id="GO:0044283">
    <property type="term" value="P:small molecule biosynthetic process"/>
    <property type="evidence" value="ECO:0007669"/>
    <property type="project" value="UniProtKB-ARBA"/>
</dbReference>
<dbReference type="InterPro" id="IPR026992">
    <property type="entry name" value="DIOX_N"/>
</dbReference>
<evidence type="ECO:0000259" key="3">
    <source>
        <dbReference type="PROSITE" id="PS51471"/>
    </source>
</evidence>
<evidence type="ECO:0000313" key="5">
    <source>
        <dbReference type="Proteomes" id="UP000053029"/>
    </source>
</evidence>
<dbReference type="InterPro" id="IPR050231">
    <property type="entry name" value="Iron_ascorbate_oxido_reductase"/>
</dbReference>
<sequence>MGSLGGQSKLPPILDFSVLRGRRLTTTTTTVAFRSKDAALRTEFLQELGQACRDKGFFQLTNHGVSAELQQSIFAAAKELFDLPLEEKLQARLTPSTKGRGYETIGDQMLEPGAAPDTKEAIYLGEDLPADHPRVLQGEYGCGSNIYPRSLGPRWHETCMEYFYAMTALAQEVMRALACALDIPEDYFDRFTESAPTATLRLVHYPPTPRTVSDNEENNKARGCGAHRDFGCVTLLLQDQVGGLQVQDEETGEFLAVDPCPGAYVVNLGNLMARWTNHHYTSNTHRVMNFSPADRYSIPFFFSGNATYTLETIPGLEQRPPSALTRKFGPVIPPEPYGPVSVTDFLRDQFVQSYKRASDYRPESPKTVNATT</sequence>
<name>A0A0D2DX89_9EURO</name>
<evidence type="ECO:0000256" key="1">
    <source>
        <dbReference type="ARBA" id="ARBA00008056"/>
    </source>
</evidence>
<feature type="domain" description="Fe2OG dioxygenase" evidence="3">
    <location>
        <begin position="196"/>
        <end position="304"/>
    </location>
</feature>
<gene>
    <name evidence="4" type="ORF">Z517_05443</name>
</gene>
<dbReference type="Proteomes" id="UP000053029">
    <property type="component" value="Unassembled WGS sequence"/>
</dbReference>
<dbReference type="PANTHER" id="PTHR47990">
    <property type="entry name" value="2-OXOGLUTARATE (2OG) AND FE(II)-DEPENDENT OXYGENASE SUPERFAMILY PROTEIN-RELATED"/>
    <property type="match status" value="1"/>
</dbReference>
<keyword evidence="2" id="KW-0560">Oxidoreductase</keyword>
<dbReference type="PROSITE" id="PS51471">
    <property type="entry name" value="FE2OG_OXY"/>
    <property type="match status" value="1"/>
</dbReference>
<dbReference type="PRINTS" id="PR00682">
    <property type="entry name" value="IPNSYNTHASE"/>
</dbReference>
<dbReference type="GO" id="GO:0046872">
    <property type="term" value="F:metal ion binding"/>
    <property type="evidence" value="ECO:0007669"/>
    <property type="project" value="UniProtKB-KW"/>
</dbReference>
<keyword evidence="5" id="KW-1185">Reference proteome</keyword>
<dbReference type="GeneID" id="25304933"/>
<dbReference type="InterPro" id="IPR044861">
    <property type="entry name" value="IPNS-like_FE2OG_OXY"/>
</dbReference>
<dbReference type="Gene3D" id="2.60.120.330">
    <property type="entry name" value="B-lactam Antibiotic, Isopenicillin N Synthase, Chain"/>
    <property type="match status" value="1"/>
</dbReference>